<protein>
    <recommendedName>
        <fullName evidence="1">Protein kinase domain-containing protein</fullName>
    </recommendedName>
</protein>
<feature type="domain" description="Protein kinase" evidence="1">
    <location>
        <begin position="1"/>
        <end position="241"/>
    </location>
</feature>
<dbReference type="GO" id="GO:0005524">
    <property type="term" value="F:ATP binding"/>
    <property type="evidence" value="ECO:0007669"/>
    <property type="project" value="InterPro"/>
</dbReference>
<name>A0A6B2LDF1_9EUKA</name>
<proteinExistence type="predicted"/>
<sequence>MNDTKVAIKIMKPFQDSEQVTAQEQQEAFLREISIMKKIDNTHCLKFFDCFEYDHSYYVVTECLYGKELFSCILDQEGKFYQEPKAIPIIQQILTALSYLHSHYICHCDIKPENLKFTDDTQSLIKIIDFGEATSFESGPMVDWVGTANYMAPEIISGLKYGPGIDLWSLGVVVYVMLSGTFPFESESEEELFELIRAKDFEFYSPHWDRVSFLAKDFISQLLTDSKARLTSKRALKHAWLCQPRAL</sequence>
<dbReference type="PANTHER" id="PTHR24347">
    <property type="entry name" value="SERINE/THREONINE-PROTEIN KINASE"/>
    <property type="match status" value="1"/>
</dbReference>
<organism evidence="2">
    <name type="scientific">Arcella intermedia</name>
    <dbReference type="NCBI Taxonomy" id="1963864"/>
    <lineage>
        <taxon>Eukaryota</taxon>
        <taxon>Amoebozoa</taxon>
        <taxon>Tubulinea</taxon>
        <taxon>Elardia</taxon>
        <taxon>Arcellinida</taxon>
        <taxon>Sphaerothecina</taxon>
        <taxon>Arcellidae</taxon>
        <taxon>Arcella</taxon>
    </lineage>
</organism>
<dbReference type="SMART" id="SM00220">
    <property type="entry name" value="S_TKc"/>
    <property type="match status" value="1"/>
</dbReference>
<reference evidence="2" key="1">
    <citation type="journal article" date="2020" name="J. Eukaryot. Microbiol.">
        <title>De novo Sequencing, Assembly and Annotation of the Transcriptome for the Free-Living Testate Amoeba Arcella intermedia.</title>
        <authorList>
            <person name="Ribeiro G.M."/>
            <person name="Porfirio-Sousa A.L."/>
            <person name="Maurer-Alcala X.X."/>
            <person name="Katz L.A."/>
            <person name="Lahr D.J.G."/>
        </authorList>
    </citation>
    <scope>NUCLEOTIDE SEQUENCE</scope>
</reference>
<dbReference type="GO" id="GO:0004672">
    <property type="term" value="F:protein kinase activity"/>
    <property type="evidence" value="ECO:0007669"/>
    <property type="project" value="InterPro"/>
</dbReference>
<evidence type="ECO:0000259" key="1">
    <source>
        <dbReference type="PROSITE" id="PS50011"/>
    </source>
</evidence>
<dbReference type="Pfam" id="PF00069">
    <property type="entry name" value="Pkinase"/>
    <property type="match status" value="1"/>
</dbReference>
<dbReference type="SUPFAM" id="SSF56112">
    <property type="entry name" value="Protein kinase-like (PK-like)"/>
    <property type="match status" value="1"/>
</dbReference>
<dbReference type="AlphaFoldDB" id="A0A6B2LDF1"/>
<dbReference type="PROSITE" id="PS50011">
    <property type="entry name" value="PROTEIN_KINASE_DOM"/>
    <property type="match status" value="1"/>
</dbReference>
<dbReference type="EMBL" id="GIBP01006097">
    <property type="protein sequence ID" value="NDV35066.1"/>
    <property type="molecule type" value="Transcribed_RNA"/>
</dbReference>
<dbReference type="Gene3D" id="1.10.510.10">
    <property type="entry name" value="Transferase(Phosphotransferase) domain 1"/>
    <property type="match status" value="1"/>
</dbReference>
<dbReference type="InterPro" id="IPR011009">
    <property type="entry name" value="Kinase-like_dom_sf"/>
</dbReference>
<dbReference type="InterPro" id="IPR000719">
    <property type="entry name" value="Prot_kinase_dom"/>
</dbReference>
<evidence type="ECO:0000313" key="2">
    <source>
        <dbReference type="EMBL" id="NDV35066.1"/>
    </source>
</evidence>
<accession>A0A6B2LDF1</accession>